<comment type="caution">
    <text evidence="2">The sequence shown here is derived from an EMBL/GenBank/DDBJ whole genome shotgun (WGS) entry which is preliminary data.</text>
</comment>
<feature type="transmembrane region" description="Helical" evidence="1">
    <location>
        <begin position="226"/>
        <end position="250"/>
    </location>
</feature>
<evidence type="ECO:0000256" key="1">
    <source>
        <dbReference type="SAM" id="Phobius"/>
    </source>
</evidence>
<evidence type="ECO:0000313" key="3">
    <source>
        <dbReference type="Proteomes" id="UP001212997"/>
    </source>
</evidence>
<dbReference type="EMBL" id="JANAWD010000177">
    <property type="protein sequence ID" value="KAJ3484765.1"/>
    <property type="molecule type" value="Genomic_DNA"/>
</dbReference>
<proteinExistence type="predicted"/>
<protein>
    <submittedName>
        <fullName evidence="2">Uncharacterized protein</fullName>
    </submittedName>
</protein>
<keyword evidence="1" id="KW-0472">Membrane</keyword>
<sequence>MSNRTNPYAPDEDEATILLERNFIAGDLIVGMGYGIQLVMYTSCALYLWRVRREKKSALYILAYITLLLSVETIFVAVQARTVQVVYIDNRNYPGGPWAYFLATQNLAINVMFYATLFVLTFLSDILVLWRCWVIWMSSGRMYATIVTAVPGVMLLGSFGLGFLSVPHGLHANHCALPMAYGTSYYAISLGVNIILTILITTRLVLYRRSIMARLPAEYASHYVSLAAIIVESAAIYSVFAILFLITYAVNNPTNQVLLAFASAAQQIATYLIIYRLAEGRAWNSSTIAQETLTQMNFAPKDRVQRTDEIELGDPATPFEVKPIGLKQ</sequence>
<name>A0AAD5YEU2_9APHY</name>
<feature type="transmembrane region" description="Helical" evidence="1">
    <location>
        <begin position="28"/>
        <end position="49"/>
    </location>
</feature>
<reference evidence="2" key="1">
    <citation type="submission" date="2022-07" db="EMBL/GenBank/DDBJ databases">
        <title>Genome Sequence of Physisporinus lineatus.</title>
        <authorList>
            <person name="Buettner E."/>
        </authorList>
    </citation>
    <scope>NUCLEOTIDE SEQUENCE</scope>
    <source>
        <strain evidence="2">VT162</strain>
    </source>
</reference>
<feature type="transmembrane region" description="Helical" evidence="1">
    <location>
        <begin position="107"/>
        <end position="130"/>
    </location>
</feature>
<feature type="transmembrane region" description="Helical" evidence="1">
    <location>
        <begin position="184"/>
        <end position="206"/>
    </location>
</feature>
<feature type="transmembrane region" description="Helical" evidence="1">
    <location>
        <begin position="61"/>
        <end position="87"/>
    </location>
</feature>
<feature type="transmembrane region" description="Helical" evidence="1">
    <location>
        <begin position="256"/>
        <end position="278"/>
    </location>
</feature>
<accession>A0AAD5YEU2</accession>
<evidence type="ECO:0000313" key="2">
    <source>
        <dbReference type="EMBL" id="KAJ3484765.1"/>
    </source>
</evidence>
<keyword evidence="1" id="KW-1133">Transmembrane helix</keyword>
<organism evidence="2 3">
    <name type="scientific">Meripilus lineatus</name>
    <dbReference type="NCBI Taxonomy" id="2056292"/>
    <lineage>
        <taxon>Eukaryota</taxon>
        <taxon>Fungi</taxon>
        <taxon>Dikarya</taxon>
        <taxon>Basidiomycota</taxon>
        <taxon>Agaricomycotina</taxon>
        <taxon>Agaricomycetes</taxon>
        <taxon>Polyporales</taxon>
        <taxon>Meripilaceae</taxon>
        <taxon>Meripilus</taxon>
    </lineage>
</organism>
<gene>
    <name evidence="2" type="ORF">NLI96_g5420</name>
</gene>
<feature type="transmembrane region" description="Helical" evidence="1">
    <location>
        <begin position="142"/>
        <end position="164"/>
    </location>
</feature>
<keyword evidence="1" id="KW-0812">Transmembrane</keyword>
<dbReference type="Proteomes" id="UP001212997">
    <property type="component" value="Unassembled WGS sequence"/>
</dbReference>
<dbReference type="AlphaFoldDB" id="A0AAD5YEU2"/>
<keyword evidence="3" id="KW-1185">Reference proteome</keyword>